<feature type="transmembrane region" description="Helical" evidence="1">
    <location>
        <begin position="191"/>
        <end position="212"/>
    </location>
</feature>
<feature type="transmembrane region" description="Helical" evidence="1">
    <location>
        <begin position="136"/>
        <end position="155"/>
    </location>
</feature>
<dbReference type="AlphaFoldDB" id="A0A246JYD1"/>
<dbReference type="EMBL" id="NISJ01000003">
    <property type="protein sequence ID" value="OWQ98197.1"/>
    <property type="molecule type" value="Genomic_DNA"/>
</dbReference>
<feature type="transmembrane region" description="Helical" evidence="1">
    <location>
        <begin position="107"/>
        <end position="124"/>
    </location>
</feature>
<proteinExistence type="predicted"/>
<protein>
    <recommendedName>
        <fullName evidence="4">Ceramidase</fullName>
    </recommendedName>
</protein>
<evidence type="ECO:0000313" key="3">
    <source>
        <dbReference type="Proteomes" id="UP000197097"/>
    </source>
</evidence>
<keyword evidence="1" id="KW-0812">Transmembrane</keyword>
<keyword evidence="1" id="KW-0472">Membrane</keyword>
<dbReference type="RefSeq" id="WP_088471968.1">
    <property type="nucleotide sequence ID" value="NZ_NISJ01000003.1"/>
</dbReference>
<gene>
    <name evidence="2" type="ORF">CDQ91_06650</name>
</gene>
<keyword evidence="3" id="KW-1185">Reference proteome</keyword>
<comment type="caution">
    <text evidence="2">The sequence shown here is derived from an EMBL/GenBank/DDBJ whole genome shotgun (WGS) entry which is preliminary data.</text>
</comment>
<evidence type="ECO:0000313" key="2">
    <source>
        <dbReference type="EMBL" id="OWQ98197.1"/>
    </source>
</evidence>
<feature type="transmembrane region" description="Helical" evidence="1">
    <location>
        <begin position="68"/>
        <end position="86"/>
    </location>
</feature>
<evidence type="ECO:0000256" key="1">
    <source>
        <dbReference type="SAM" id="Phobius"/>
    </source>
</evidence>
<evidence type="ECO:0008006" key="4">
    <source>
        <dbReference type="Google" id="ProtNLM"/>
    </source>
</evidence>
<organism evidence="2 3">
    <name type="scientific">Sphingopyxis witflariensis</name>
    <dbReference type="NCBI Taxonomy" id="173675"/>
    <lineage>
        <taxon>Bacteria</taxon>
        <taxon>Pseudomonadati</taxon>
        <taxon>Pseudomonadota</taxon>
        <taxon>Alphaproteobacteria</taxon>
        <taxon>Sphingomonadales</taxon>
        <taxon>Sphingomonadaceae</taxon>
        <taxon>Sphingopyxis</taxon>
    </lineage>
</organism>
<feature type="transmembrane region" description="Helical" evidence="1">
    <location>
        <begin position="167"/>
        <end position="185"/>
    </location>
</feature>
<feature type="transmembrane region" description="Helical" evidence="1">
    <location>
        <begin position="219"/>
        <end position="235"/>
    </location>
</feature>
<accession>A0A246JYD1</accession>
<feature type="transmembrane region" description="Helical" evidence="1">
    <location>
        <begin position="255"/>
        <end position="272"/>
    </location>
</feature>
<sequence>MTGRAIPRSLLVWGASLIIVMGAFFFFAYGIGWPTTPDQCVAHGCYCEHFEIADVLGGATGVRQPVNTWSNLYAIGTSLFVAWKMARDRRKTAAANVISSADPIADLYVFVVLFLGLGSMWMHGSIARDVSWIDGLSMYTFTVYLVFYTLNRGLVGSGVSAAARRRIFWIGYPLTSAAFAAVSAAGVDAVILIGITVILYLLLEFGFAGLIADRLARRYWGIGIAAIAVATLFWTLSQTGGPLCDPHSWFQPHGLLWHVLAGVTAVMMYLYWRREKVGPGEGGR</sequence>
<dbReference type="OrthoDB" id="7593894at2"/>
<feature type="transmembrane region" description="Helical" evidence="1">
    <location>
        <begin position="12"/>
        <end position="31"/>
    </location>
</feature>
<name>A0A246JYD1_9SPHN</name>
<keyword evidence="1" id="KW-1133">Transmembrane helix</keyword>
<reference evidence="2 3" key="1">
    <citation type="journal article" date="2002" name="Int. J. Syst. Evol. Microbiol.">
        <title>Sphingopyxis witflariensis sp. nov., isolated from activated sludge.</title>
        <authorList>
            <person name="Kampfer P."/>
            <person name="Witzenberger R."/>
            <person name="Denner E.B."/>
            <person name="Busse H.J."/>
            <person name="Neef A."/>
        </authorList>
    </citation>
    <scope>NUCLEOTIDE SEQUENCE [LARGE SCALE GENOMIC DNA]</scope>
    <source>
        <strain evidence="2 3">DSM 14551</strain>
    </source>
</reference>
<dbReference type="Proteomes" id="UP000197097">
    <property type="component" value="Unassembled WGS sequence"/>
</dbReference>